<dbReference type="Pfam" id="PF00072">
    <property type="entry name" value="Response_reg"/>
    <property type="match status" value="1"/>
</dbReference>
<dbReference type="GO" id="GO:0000160">
    <property type="term" value="P:phosphorelay signal transduction system"/>
    <property type="evidence" value="ECO:0007669"/>
    <property type="project" value="UniProtKB-KW"/>
</dbReference>
<dbReference type="AlphaFoldDB" id="A0A7J3T8V2"/>
<dbReference type="CDD" id="cd00156">
    <property type="entry name" value="REC"/>
    <property type="match status" value="1"/>
</dbReference>
<comment type="caution">
    <text evidence="5">The sequence shown here is derived from an EMBL/GenBank/DDBJ whole genome shotgun (WGS) entry which is preliminary data.</text>
</comment>
<feature type="modified residue" description="4-aspartylphosphate" evidence="3">
    <location>
        <position position="52"/>
    </location>
</feature>
<feature type="domain" description="Response regulatory" evidence="4">
    <location>
        <begin position="3"/>
        <end position="117"/>
    </location>
</feature>
<gene>
    <name evidence="5" type="ORF">ENL31_00870</name>
</gene>
<dbReference type="SUPFAM" id="SSF52172">
    <property type="entry name" value="CheY-like"/>
    <property type="match status" value="1"/>
</dbReference>
<dbReference type="Gene3D" id="3.40.50.2300">
    <property type="match status" value="1"/>
</dbReference>
<evidence type="ECO:0000313" key="5">
    <source>
        <dbReference type="EMBL" id="HHE75663.1"/>
    </source>
</evidence>
<dbReference type="Proteomes" id="UP000886130">
    <property type="component" value="Unassembled WGS sequence"/>
</dbReference>
<evidence type="ECO:0000256" key="3">
    <source>
        <dbReference type="PROSITE-ProRule" id="PRU00169"/>
    </source>
</evidence>
<proteinExistence type="predicted"/>
<keyword evidence="1 3" id="KW-0597">Phosphoprotein</keyword>
<keyword evidence="2" id="KW-0902">Two-component regulatory system</keyword>
<sequence length="119" mass="13746">MKSILLVDDSSLFYSFMRDVLKKDNVEIVWAKNGKEALKKFKEKNPNLVIVDIILSDMNGVELIRKLKEINKEAKVIVITGLDKDYVAEDAFEAGAEDYIVKNIPIKEFRDKIIHYLQD</sequence>
<dbReference type="PANTHER" id="PTHR44591:SF14">
    <property type="entry name" value="PROTEIN PILG"/>
    <property type="match status" value="1"/>
</dbReference>
<dbReference type="SMART" id="SM00448">
    <property type="entry name" value="REC"/>
    <property type="match status" value="1"/>
</dbReference>
<evidence type="ECO:0000256" key="2">
    <source>
        <dbReference type="ARBA" id="ARBA00023012"/>
    </source>
</evidence>
<organism evidence="5">
    <name type="scientific">Candidatus Aciduliprofundum boonei</name>
    <dbReference type="NCBI Taxonomy" id="379547"/>
    <lineage>
        <taxon>Archaea</taxon>
        <taxon>Methanobacteriati</taxon>
        <taxon>Thermoplasmatota</taxon>
        <taxon>DHVE2 group</taxon>
        <taxon>Candidatus Aciduliprofundum</taxon>
    </lineage>
</organism>
<dbReference type="EMBL" id="DRTM01000067">
    <property type="protein sequence ID" value="HHE75663.1"/>
    <property type="molecule type" value="Genomic_DNA"/>
</dbReference>
<dbReference type="InterPro" id="IPR011006">
    <property type="entry name" value="CheY-like_superfamily"/>
</dbReference>
<protein>
    <submittedName>
        <fullName evidence="5">Response regulator</fullName>
    </submittedName>
</protein>
<reference evidence="5" key="1">
    <citation type="journal article" date="2020" name="mSystems">
        <title>Genome- and Community-Level Interaction Insights into Carbon Utilization and Element Cycling Functions of Hydrothermarchaeota in Hydrothermal Sediment.</title>
        <authorList>
            <person name="Zhou Z."/>
            <person name="Liu Y."/>
            <person name="Xu W."/>
            <person name="Pan J."/>
            <person name="Luo Z.H."/>
            <person name="Li M."/>
        </authorList>
    </citation>
    <scope>NUCLEOTIDE SEQUENCE [LARGE SCALE GENOMIC DNA]</scope>
    <source>
        <strain evidence="5">HyVt-85</strain>
    </source>
</reference>
<evidence type="ECO:0000259" key="4">
    <source>
        <dbReference type="PROSITE" id="PS50110"/>
    </source>
</evidence>
<dbReference type="InterPro" id="IPR001789">
    <property type="entry name" value="Sig_transdc_resp-reg_receiver"/>
</dbReference>
<dbReference type="PANTHER" id="PTHR44591">
    <property type="entry name" value="STRESS RESPONSE REGULATOR PROTEIN 1"/>
    <property type="match status" value="1"/>
</dbReference>
<accession>A0A7J3T8V2</accession>
<dbReference type="InterPro" id="IPR050595">
    <property type="entry name" value="Bact_response_regulator"/>
</dbReference>
<name>A0A7J3T8V2_9ARCH</name>
<dbReference type="PROSITE" id="PS50110">
    <property type="entry name" value="RESPONSE_REGULATORY"/>
    <property type="match status" value="1"/>
</dbReference>
<evidence type="ECO:0000256" key="1">
    <source>
        <dbReference type="ARBA" id="ARBA00022553"/>
    </source>
</evidence>